<proteinExistence type="predicted"/>
<protein>
    <recommendedName>
        <fullName evidence="3">DDE Tnp4 domain-containing protein</fullName>
    </recommendedName>
</protein>
<evidence type="ECO:0000313" key="1">
    <source>
        <dbReference type="EnsemblMetazoa" id="XP_016656676.1"/>
    </source>
</evidence>
<dbReference type="GeneID" id="107882599"/>
<sequence length="251" mass="28536">MFFNFMRMSSSNFEDLVSLVGPLIYRHPYRPDILSPREILSATLRYLATGDSMASIMYSFRIGESTVSGLIKECCLALWEVLKDKVIKLAYTMELCFLLQISMLGWKCLKDLIIIGICYMPNCVGAMDGKHIVHQAFSNSGSMYYNYKGTHSIVLLAICDANNEIDFPDDAPIDSDNGFIPYYIVADEAFMLLPNVMRPYPSRSKANLPIDEAAFKYMGSNFYGQTAKVIREKIKNHLMNEGELPFQYDKI</sequence>
<evidence type="ECO:0000313" key="2">
    <source>
        <dbReference type="Proteomes" id="UP000007819"/>
    </source>
</evidence>
<reference evidence="1" key="2">
    <citation type="submission" date="2022-06" db="UniProtKB">
        <authorList>
            <consortium name="EnsemblMetazoa"/>
        </authorList>
    </citation>
    <scope>IDENTIFICATION</scope>
</reference>
<dbReference type="Proteomes" id="UP000007819">
    <property type="component" value="Chromosome X"/>
</dbReference>
<accession>A0A8R2H2Y6</accession>
<dbReference type="OrthoDB" id="6590480at2759"/>
<dbReference type="RefSeq" id="XP_016656676.1">
    <property type="nucleotide sequence ID" value="XM_016801187.1"/>
</dbReference>
<evidence type="ECO:0008006" key="3">
    <source>
        <dbReference type="Google" id="ProtNLM"/>
    </source>
</evidence>
<name>A0A8R2H2Y6_ACYPI</name>
<dbReference type="EnsemblMetazoa" id="XM_016801187.1">
    <property type="protein sequence ID" value="XP_016656676.1"/>
    <property type="gene ID" value="LOC107882599"/>
</dbReference>
<keyword evidence="2" id="KW-1185">Reference proteome</keyword>
<organism evidence="1 2">
    <name type="scientific">Acyrthosiphon pisum</name>
    <name type="common">Pea aphid</name>
    <dbReference type="NCBI Taxonomy" id="7029"/>
    <lineage>
        <taxon>Eukaryota</taxon>
        <taxon>Metazoa</taxon>
        <taxon>Ecdysozoa</taxon>
        <taxon>Arthropoda</taxon>
        <taxon>Hexapoda</taxon>
        <taxon>Insecta</taxon>
        <taxon>Pterygota</taxon>
        <taxon>Neoptera</taxon>
        <taxon>Paraneoptera</taxon>
        <taxon>Hemiptera</taxon>
        <taxon>Sternorrhyncha</taxon>
        <taxon>Aphidomorpha</taxon>
        <taxon>Aphidoidea</taxon>
        <taxon>Aphididae</taxon>
        <taxon>Macrosiphini</taxon>
        <taxon>Acyrthosiphon</taxon>
    </lineage>
</organism>
<dbReference type="KEGG" id="api:107882599"/>
<dbReference type="AlphaFoldDB" id="A0A8R2H2Y6"/>
<reference evidence="2" key="1">
    <citation type="submission" date="2010-06" db="EMBL/GenBank/DDBJ databases">
        <authorList>
            <person name="Jiang H."/>
            <person name="Abraham K."/>
            <person name="Ali S."/>
            <person name="Alsbrooks S.L."/>
            <person name="Anim B.N."/>
            <person name="Anosike U.S."/>
            <person name="Attaway T."/>
            <person name="Bandaranaike D.P."/>
            <person name="Battles P.K."/>
            <person name="Bell S.N."/>
            <person name="Bell A.V."/>
            <person name="Beltran B."/>
            <person name="Bickham C."/>
            <person name="Bustamante Y."/>
            <person name="Caleb T."/>
            <person name="Canada A."/>
            <person name="Cardenas V."/>
            <person name="Carter K."/>
            <person name="Chacko J."/>
            <person name="Chandrabose M.N."/>
            <person name="Chavez D."/>
            <person name="Chavez A."/>
            <person name="Chen L."/>
            <person name="Chu H.-S."/>
            <person name="Claassen K.J."/>
            <person name="Cockrell R."/>
            <person name="Collins M."/>
            <person name="Cooper J.A."/>
            <person name="Cree A."/>
            <person name="Curry S.M."/>
            <person name="Da Y."/>
            <person name="Dao M.D."/>
            <person name="Das B."/>
            <person name="Davila M.-L."/>
            <person name="Davy-Carroll L."/>
            <person name="Denson S."/>
            <person name="Dinh H."/>
            <person name="Ebong V.E."/>
            <person name="Edwards J.R."/>
            <person name="Egan A."/>
            <person name="El-Daye J."/>
            <person name="Escobedo L."/>
            <person name="Fernandez S."/>
            <person name="Fernando P.R."/>
            <person name="Flagg N."/>
            <person name="Forbes L.D."/>
            <person name="Fowler R.G."/>
            <person name="Fu Q."/>
            <person name="Gabisi R.A."/>
            <person name="Ganer J."/>
            <person name="Garbino Pronczuk A."/>
            <person name="Garcia R.M."/>
            <person name="Garner T."/>
            <person name="Garrett T.E."/>
            <person name="Gonzalez D.A."/>
            <person name="Hamid H."/>
            <person name="Hawkins E.S."/>
            <person name="Hirani K."/>
            <person name="Hogues M.E."/>
            <person name="Hollins B."/>
            <person name="Hsiao C.-H."/>
            <person name="Jabil R."/>
            <person name="James M.L."/>
            <person name="Jhangiani S.N."/>
            <person name="Johnson B."/>
            <person name="Johnson Q."/>
            <person name="Joshi V."/>
            <person name="Kalu J.B."/>
            <person name="Kam C."/>
            <person name="Kashfia A."/>
            <person name="Keebler J."/>
            <person name="Kisamo H."/>
            <person name="Kovar C.L."/>
            <person name="Lago L.A."/>
            <person name="Lai C.-Y."/>
            <person name="Laidlaw J."/>
            <person name="Lara F."/>
            <person name="Le T.-K."/>
            <person name="Lee S.L."/>
            <person name="Legall F.H."/>
            <person name="Lemon S.J."/>
            <person name="Lewis L.R."/>
            <person name="Li B."/>
            <person name="Liu Y."/>
            <person name="Liu Y.-S."/>
            <person name="Lopez J."/>
            <person name="Lozado R.J."/>
            <person name="Lu J."/>
            <person name="Madu R.C."/>
            <person name="Maheshwari M."/>
            <person name="Maheshwari R."/>
            <person name="Malloy K."/>
            <person name="Martinez E."/>
            <person name="Mathew T."/>
            <person name="Mercado I.C."/>
            <person name="Mercado C."/>
            <person name="Meyer B."/>
            <person name="Montgomery K."/>
            <person name="Morgan M.B."/>
            <person name="Munidasa M."/>
            <person name="Nazareth L.V."/>
            <person name="Nelson J."/>
            <person name="Ng B.M."/>
            <person name="Nguyen N.B."/>
            <person name="Nguyen P.Q."/>
            <person name="Nguyen T."/>
            <person name="Obregon M."/>
            <person name="Okwuonu G.O."/>
            <person name="Onwere C.G."/>
            <person name="Orozco G."/>
            <person name="Parra A."/>
            <person name="Patel S."/>
            <person name="Patil S."/>
            <person name="Perez A."/>
            <person name="Perez Y."/>
            <person name="Pham C."/>
            <person name="Primus E.L."/>
            <person name="Pu L.-L."/>
            <person name="Puazo M."/>
            <person name="Qin X."/>
            <person name="Quiroz J.B."/>
            <person name="Reese J."/>
            <person name="Richards S."/>
            <person name="Rives C.M."/>
            <person name="Robberts R."/>
            <person name="Ruiz S.J."/>
            <person name="Ruiz M.J."/>
            <person name="Santibanez J."/>
            <person name="Schneider B.W."/>
            <person name="Sisson I."/>
            <person name="Smith M."/>
            <person name="Sodergren E."/>
            <person name="Song X.-Z."/>
            <person name="Song B.B."/>
            <person name="Summersgill H."/>
            <person name="Thelus R."/>
            <person name="Thornton R.D."/>
            <person name="Trejos Z.Y."/>
            <person name="Usmani K."/>
            <person name="Vattathil S."/>
            <person name="Villasana D."/>
            <person name="Walker D.L."/>
            <person name="Wang S."/>
            <person name="Wang K."/>
            <person name="White C.S."/>
            <person name="Williams A.C."/>
            <person name="Williamson J."/>
            <person name="Wilson K."/>
            <person name="Woghiren I.O."/>
            <person name="Woodworth J.R."/>
            <person name="Worley K.C."/>
            <person name="Wright R.A."/>
            <person name="Wu W."/>
            <person name="Young L."/>
            <person name="Zhang L."/>
            <person name="Zhang J."/>
            <person name="Zhu Y."/>
            <person name="Muzny D.M."/>
            <person name="Weinstock G."/>
            <person name="Gibbs R.A."/>
        </authorList>
    </citation>
    <scope>NUCLEOTIDE SEQUENCE [LARGE SCALE GENOMIC DNA]</scope>
    <source>
        <strain evidence="2">LSR1</strain>
    </source>
</reference>